<keyword evidence="2" id="KW-1185">Reference proteome</keyword>
<sequence>MDGYKLTLASDVLERDGLGLELYSPDGTLIAEVFRDDDSGVRTFNSFMPLNIRPEVLTWFLDQAAQRL</sequence>
<protein>
    <submittedName>
        <fullName evidence="1">Uncharacterized protein</fullName>
    </submittedName>
</protein>
<reference evidence="1" key="2">
    <citation type="submission" date="2022-05" db="EMBL/GenBank/DDBJ databases">
        <authorList>
            <person name="Kim J.-S."/>
            <person name="Lee K."/>
            <person name="Suh M."/>
            <person name="Eom M."/>
            <person name="Kim J.-S."/>
            <person name="Kim D.-S."/>
            <person name="Ko S.-H."/>
            <person name="Shin Y."/>
            <person name="Lee J.-S."/>
        </authorList>
    </citation>
    <scope>NUCLEOTIDE SEQUENCE</scope>
    <source>
        <strain evidence="1">N237</strain>
    </source>
</reference>
<dbReference type="EMBL" id="CP097332">
    <property type="protein sequence ID" value="UQX88700.1"/>
    <property type="molecule type" value="Genomic_DNA"/>
</dbReference>
<evidence type="ECO:0000313" key="2">
    <source>
        <dbReference type="Proteomes" id="UP001056336"/>
    </source>
</evidence>
<accession>A0ABY4QYS0</accession>
<evidence type="ECO:0000313" key="1">
    <source>
        <dbReference type="EMBL" id="UQX88700.1"/>
    </source>
</evidence>
<gene>
    <name evidence="1" type="ORF">M6D93_01550</name>
</gene>
<organism evidence="1 2">
    <name type="scientific">Jatrophihabitans telluris</name>
    <dbReference type="NCBI Taxonomy" id="2038343"/>
    <lineage>
        <taxon>Bacteria</taxon>
        <taxon>Bacillati</taxon>
        <taxon>Actinomycetota</taxon>
        <taxon>Actinomycetes</taxon>
        <taxon>Jatrophihabitantales</taxon>
        <taxon>Jatrophihabitantaceae</taxon>
        <taxon>Jatrophihabitans</taxon>
    </lineage>
</organism>
<name>A0ABY4QYS0_9ACTN</name>
<dbReference type="Proteomes" id="UP001056336">
    <property type="component" value="Chromosome"/>
</dbReference>
<proteinExistence type="predicted"/>
<reference evidence="1" key="1">
    <citation type="journal article" date="2018" name="Int. J. Syst. Evol. Microbiol.">
        <title>Jatrophihabitans telluris sp. nov., isolated from sediment soil of lava forest wetlands and the emended description of the genus Jatrophihabitans.</title>
        <authorList>
            <person name="Lee K.C."/>
            <person name="Suh M.K."/>
            <person name="Eom M.K."/>
            <person name="Kim K.K."/>
            <person name="Kim J.S."/>
            <person name="Kim D.S."/>
            <person name="Ko S.H."/>
            <person name="Shin Y.K."/>
            <person name="Lee J.S."/>
        </authorList>
    </citation>
    <scope>NUCLEOTIDE SEQUENCE</scope>
    <source>
        <strain evidence="1">N237</strain>
    </source>
</reference>
<dbReference type="RefSeq" id="WP_249772411.1">
    <property type="nucleotide sequence ID" value="NZ_CP097332.1"/>
</dbReference>